<evidence type="ECO:0000313" key="1">
    <source>
        <dbReference type="EMBL" id="MBF9071934.1"/>
    </source>
</evidence>
<gene>
    <name evidence="1" type="ORF">I2501_28315</name>
</gene>
<proteinExistence type="predicted"/>
<dbReference type="Proteomes" id="UP000657385">
    <property type="component" value="Unassembled WGS sequence"/>
</dbReference>
<dbReference type="AlphaFoldDB" id="A0A931B7M8"/>
<protein>
    <submittedName>
        <fullName evidence="1">Uncharacterized protein</fullName>
    </submittedName>
</protein>
<keyword evidence="2" id="KW-1185">Reference proteome</keyword>
<accession>A0A931B7M8</accession>
<organism evidence="1 2">
    <name type="scientific">Streptacidiphilus fuscans</name>
    <dbReference type="NCBI Taxonomy" id="2789292"/>
    <lineage>
        <taxon>Bacteria</taxon>
        <taxon>Bacillati</taxon>
        <taxon>Actinomycetota</taxon>
        <taxon>Actinomycetes</taxon>
        <taxon>Kitasatosporales</taxon>
        <taxon>Streptomycetaceae</taxon>
        <taxon>Streptacidiphilus</taxon>
    </lineage>
</organism>
<reference evidence="1" key="1">
    <citation type="submission" date="2020-11" db="EMBL/GenBank/DDBJ databases">
        <title>Isolation and identification of active actinomycetes.</title>
        <authorList>
            <person name="Yu B."/>
        </authorList>
    </citation>
    <scope>NUCLEOTIDE SEQUENCE</scope>
    <source>
        <strain evidence="1">NEAU-YB345</strain>
    </source>
</reference>
<sequence length="63" mass="6904">MNTENFTSWTDTKARARAIREAAGTQRTPLEEATALEQLPAKDLTQPLLKAVEAVDLDPTPLP</sequence>
<name>A0A931B7M8_9ACTN</name>
<evidence type="ECO:0000313" key="2">
    <source>
        <dbReference type="Proteomes" id="UP000657385"/>
    </source>
</evidence>
<comment type="caution">
    <text evidence="1">The sequence shown here is derived from an EMBL/GenBank/DDBJ whole genome shotgun (WGS) entry which is preliminary data.</text>
</comment>
<dbReference type="RefSeq" id="WP_196197114.1">
    <property type="nucleotide sequence ID" value="NZ_JADPRT010000014.1"/>
</dbReference>
<dbReference type="EMBL" id="JADPRT010000014">
    <property type="protein sequence ID" value="MBF9071934.1"/>
    <property type="molecule type" value="Genomic_DNA"/>
</dbReference>